<gene>
    <name evidence="1" type="ORF">ISP06_03650</name>
</gene>
<proteinExistence type="predicted"/>
<dbReference type="EMBL" id="JADIIL010000014">
    <property type="protein sequence ID" value="MBF4474553.1"/>
    <property type="molecule type" value="Genomic_DNA"/>
</dbReference>
<name>A0A843ASL7_METFO</name>
<protein>
    <submittedName>
        <fullName evidence="1">Uncharacterized protein</fullName>
    </submittedName>
</protein>
<organism evidence="1 2">
    <name type="scientific">Methanobacterium formicicum</name>
    <dbReference type="NCBI Taxonomy" id="2162"/>
    <lineage>
        <taxon>Archaea</taxon>
        <taxon>Methanobacteriati</taxon>
        <taxon>Methanobacteriota</taxon>
        <taxon>Methanomada group</taxon>
        <taxon>Methanobacteria</taxon>
        <taxon>Methanobacteriales</taxon>
        <taxon>Methanobacteriaceae</taxon>
        <taxon>Methanobacterium</taxon>
    </lineage>
</organism>
<comment type="caution">
    <text evidence="1">The sequence shown here is derived from an EMBL/GenBank/DDBJ whole genome shotgun (WGS) entry which is preliminary data.</text>
</comment>
<reference evidence="1" key="1">
    <citation type="submission" date="2020-10" db="EMBL/GenBank/DDBJ databases">
        <title>Dehalococcoides mccartyi of a TCE/Cr reducing biochatode.</title>
        <authorList>
            <person name="Matturro B."/>
        </authorList>
    </citation>
    <scope>NUCLEOTIDE SEQUENCE</scope>
    <source>
        <strain evidence="1">Bin2</strain>
    </source>
</reference>
<dbReference type="AlphaFoldDB" id="A0A843ASL7"/>
<evidence type="ECO:0000313" key="1">
    <source>
        <dbReference type="EMBL" id="MBF4474553.1"/>
    </source>
</evidence>
<accession>A0A843ASL7</accession>
<evidence type="ECO:0000313" key="2">
    <source>
        <dbReference type="Proteomes" id="UP000606900"/>
    </source>
</evidence>
<sequence>MNFDHEDDAIQYMTEFIILIIVGTSSNELISTLHLQKEVFLIQNFDPEIKEEFFHFIKNYKGPFSRRIHETIRNPFFLADSWKYVEPANNDKLTGGFVSITNQGKKEYKELLCSIKNAEKDQQKHLFNLLAGIKIVTELYNKLNPEELLLLIYDTYPQYTEKSNIYFQLNKNRAKIASQLYEKGFIDKSKCRSLAEGKQ</sequence>
<dbReference type="RefSeq" id="WP_276698578.1">
    <property type="nucleotide sequence ID" value="NZ_JADIIL010000014.1"/>
</dbReference>
<dbReference type="Proteomes" id="UP000606900">
    <property type="component" value="Unassembled WGS sequence"/>
</dbReference>